<keyword evidence="10" id="KW-0175">Coiled coil</keyword>
<evidence type="ECO:0000256" key="2">
    <source>
        <dbReference type="ARBA" id="ARBA00007613"/>
    </source>
</evidence>
<dbReference type="Gene3D" id="1.20.1600.10">
    <property type="entry name" value="Outer membrane efflux proteins (OEP)"/>
    <property type="match status" value="1"/>
</dbReference>
<comment type="similarity">
    <text evidence="2 9">Belongs to the outer membrane factor (OMF) (TC 1.B.17) family.</text>
</comment>
<dbReference type="PANTHER" id="PTHR30203">
    <property type="entry name" value="OUTER MEMBRANE CATION EFFLUX PROTEIN"/>
    <property type="match status" value="1"/>
</dbReference>
<gene>
    <name evidence="11" type="ORF">H7A79_2774</name>
</gene>
<protein>
    <submittedName>
        <fullName evidence="11">Efflux transporter outer membrane factor (OMF) lipoprotein NodT family protein</fullName>
    </submittedName>
</protein>
<keyword evidence="4 9" id="KW-0812">Transmembrane</keyword>
<evidence type="ECO:0000256" key="7">
    <source>
        <dbReference type="ARBA" id="ARBA00023139"/>
    </source>
</evidence>
<dbReference type="AlphaFoldDB" id="A0A7H1MDQ6"/>
<dbReference type="GO" id="GO:0005886">
    <property type="term" value="C:plasma membrane"/>
    <property type="evidence" value="ECO:0007669"/>
    <property type="project" value="UniProtKB-SubCell"/>
</dbReference>
<evidence type="ECO:0000256" key="5">
    <source>
        <dbReference type="ARBA" id="ARBA00022729"/>
    </source>
</evidence>
<dbReference type="InterPro" id="IPR003423">
    <property type="entry name" value="OMP_efflux"/>
</dbReference>
<dbReference type="Proteomes" id="UP000516412">
    <property type="component" value="Chromosome"/>
</dbReference>
<dbReference type="EMBL" id="CP060414">
    <property type="protein sequence ID" value="QNT59771.1"/>
    <property type="molecule type" value="Genomic_DNA"/>
</dbReference>
<keyword evidence="5 9" id="KW-0732">Signal</keyword>
<dbReference type="KEGG" id="nmus:H7A79_2774"/>
<evidence type="ECO:0000256" key="4">
    <source>
        <dbReference type="ARBA" id="ARBA00022692"/>
    </source>
</evidence>
<feature type="chain" id="PRO_5029035022" evidence="9">
    <location>
        <begin position="23"/>
        <end position="467"/>
    </location>
</feature>
<evidence type="ECO:0000256" key="9">
    <source>
        <dbReference type="RuleBase" id="RU362097"/>
    </source>
</evidence>
<dbReference type="Gene3D" id="2.20.200.10">
    <property type="entry name" value="Outer membrane efflux proteins (OEP)"/>
    <property type="match status" value="1"/>
</dbReference>
<keyword evidence="3 9" id="KW-1134">Transmembrane beta strand</keyword>
<evidence type="ECO:0000313" key="12">
    <source>
        <dbReference type="Proteomes" id="UP000516412"/>
    </source>
</evidence>
<proteinExistence type="inferred from homology"/>
<keyword evidence="7 9" id="KW-0564">Palmitate</keyword>
<dbReference type="SUPFAM" id="SSF56954">
    <property type="entry name" value="Outer membrane efflux proteins (OEP)"/>
    <property type="match status" value="1"/>
</dbReference>
<comment type="subcellular location">
    <subcellularLocation>
        <location evidence="9">Cell membrane</location>
        <topology evidence="9">Lipid-anchor</topology>
    </subcellularLocation>
    <subcellularLocation>
        <location evidence="1">Membrane</location>
    </subcellularLocation>
</comment>
<evidence type="ECO:0000256" key="3">
    <source>
        <dbReference type="ARBA" id="ARBA00022452"/>
    </source>
</evidence>
<feature type="signal peptide" evidence="9">
    <location>
        <begin position="1"/>
        <end position="22"/>
    </location>
</feature>
<dbReference type="InterPro" id="IPR010131">
    <property type="entry name" value="MdtP/NodT-like"/>
</dbReference>
<keyword evidence="12" id="KW-1185">Reference proteome</keyword>
<dbReference type="RefSeq" id="WP_187000670.1">
    <property type="nucleotide sequence ID" value="NZ_CP060414.2"/>
</dbReference>
<evidence type="ECO:0000313" key="11">
    <source>
        <dbReference type="EMBL" id="QNT59771.1"/>
    </source>
</evidence>
<evidence type="ECO:0000256" key="1">
    <source>
        <dbReference type="ARBA" id="ARBA00004370"/>
    </source>
</evidence>
<reference evidence="11" key="1">
    <citation type="submission" date="2024-06" db="EMBL/GenBank/DDBJ databases">
        <title>Complete Genome Sequence of mouse commensal type strain Neisseria musculi.</title>
        <authorList>
            <person name="Thapa E."/>
            <person name="Aluvathingal J."/>
            <person name="Nadendla S."/>
            <person name="Mehta A."/>
            <person name="Tettelin H."/>
            <person name="Weyand N.J."/>
        </authorList>
    </citation>
    <scope>NUCLEOTIDE SEQUENCE</scope>
    <source>
        <strain evidence="11">NW831</strain>
    </source>
</reference>
<sequence length="467" mass="51084">MKFTLIARSAALLGLLLAAACAPFGKQVPLDTPTAYSLPQGESAREIRDDWWMQLRDPKLNRLIEEAVRTAPQMRIAQARFEQAQAELGVNRAASRVQIGLSSQGIGGYVNPKPASGIANTDHTLLMAATALQGSWAFDFWGQNKARIRSALGRSQAAAYETVHTRLETAHAVAAQYFAWQALEAQRQALQKRLQVAESIEKLLKQRIQADILPPSALYQAQQMQQQLQMQQLQVMHNISRIRNSLAVTAGRSPGALQNWQPSPQAAAPVLAVNRIRADLLGRRPDIAAQRALLESRAQDIGAAKAAFYPNIELRLLAGLAHIDAFDVINGKSSGMLGIMPALSLPIFTSGALQSQLAARNARFNEQAAVYDQTVLHAIRSAADAVGSYQNLRNQTTLQQRMVETAEKSASAASRRMRAGLENGLVPLQKQDEVLQQQMQLAQHRADLLTAWSNVHARLGGGFRIPQ</sequence>
<keyword evidence="6 9" id="KW-0472">Membrane</keyword>
<organism evidence="11 12">
    <name type="scientific">Neisseria musculi</name>
    <dbReference type="NCBI Taxonomy" id="1815583"/>
    <lineage>
        <taxon>Bacteria</taxon>
        <taxon>Pseudomonadati</taxon>
        <taxon>Pseudomonadota</taxon>
        <taxon>Betaproteobacteria</taxon>
        <taxon>Neisseriales</taxon>
        <taxon>Neisseriaceae</taxon>
        <taxon>Neisseria</taxon>
    </lineage>
</organism>
<dbReference type="GO" id="GO:0015562">
    <property type="term" value="F:efflux transmembrane transporter activity"/>
    <property type="evidence" value="ECO:0007669"/>
    <property type="project" value="InterPro"/>
</dbReference>
<dbReference type="PROSITE" id="PS51257">
    <property type="entry name" value="PROKAR_LIPOPROTEIN"/>
    <property type="match status" value="1"/>
</dbReference>
<dbReference type="PANTHER" id="PTHR30203:SF20">
    <property type="entry name" value="MULTIDRUG RESISTANCE OUTER MEMBRANE PROTEIN MDTP-RELATED"/>
    <property type="match status" value="1"/>
</dbReference>
<evidence type="ECO:0000256" key="6">
    <source>
        <dbReference type="ARBA" id="ARBA00023136"/>
    </source>
</evidence>
<feature type="coiled-coil region" evidence="10">
    <location>
        <begin position="180"/>
        <end position="207"/>
    </location>
</feature>
<evidence type="ECO:0000256" key="10">
    <source>
        <dbReference type="SAM" id="Coils"/>
    </source>
</evidence>
<name>A0A7H1MDQ6_9NEIS</name>
<dbReference type="Pfam" id="PF02321">
    <property type="entry name" value="OEP"/>
    <property type="match status" value="2"/>
</dbReference>
<dbReference type="NCBIfam" id="TIGR01845">
    <property type="entry name" value="outer_NodT"/>
    <property type="match status" value="1"/>
</dbReference>
<evidence type="ECO:0000256" key="8">
    <source>
        <dbReference type="ARBA" id="ARBA00023288"/>
    </source>
</evidence>
<accession>A0A7H1MDQ6</accession>
<keyword evidence="8 9" id="KW-0449">Lipoprotein</keyword>